<proteinExistence type="predicted"/>
<gene>
    <name evidence="1" type="ORF">DXB31_02245</name>
</gene>
<accession>A0A3E5FSH6</accession>
<organism evidence="1 2">
    <name type="scientific">Thomasclavelia spiroformis</name>
    <dbReference type="NCBI Taxonomy" id="29348"/>
    <lineage>
        <taxon>Bacteria</taxon>
        <taxon>Bacillati</taxon>
        <taxon>Bacillota</taxon>
        <taxon>Erysipelotrichia</taxon>
        <taxon>Erysipelotrichales</taxon>
        <taxon>Coprobacillaceae</taxon>
        <taxon>Thomasclavelia</taxon>
    </lineage>
</organism>
<reference evidence="1 2" key="1">
    <citation type="submission" date="2018-08" db="EMBL/GenBank/DDBJ databases">
        <title>A genome reference for cultivated species of the human gut microbiota.</title>
        <authorList>
            <person name="Zou Y."/>
            <person name="Xue W."/>
            <person name="Luo G."/>
        </authorList>
    </citation>
    <scope>NUCLEOTIDE SEQUENCE [LARGE SCALE GENOMIC DNA]</scope>
    <source>
        <strain evidence="1 2">OM02-6</strain>
    </source>
</reference>
<sequence length="71" mass="8715">MKNYKNIFNLKHYLKIIDYIIVNLKYKFFKLVNIFEKIFDKKIFSNIIIDNSMTKRVVLMMIFSELMLVED</sequence>
<dbReference type="Proteomes" id="UP000261087">
    <property type="component" value="Unassembled WGS sequence"/>
</dbReference>
<dbReference type="EMBL" id="QSVF01000003">
    <property type="protein sequence ID" value="RGO12856.1"/>
    <property type="molecule type" value="Genomic_DNA"/>
</dbReference>
<evidence type="ECO:0000313" key="2">
    <source>
        <dbReference type="Proteomes" id="UP000261087"/>
    </source>
</evidence>
<protein>
    <submittedName>
        <fullName evidence="1">Uncharacterized protein</fullName>
    </submittedName>
</protein>
<evidence type="ECO:0000313" key="1">
    <source>
        <dbReference type="EMBL" id="RGO12856.1"/>
    </source>
</evidence>
<dbReference type="AlphaFoldDB" id="A0A3E5FSH6"/>
<comment type="caution">
    <text evidence="1">The sequence shown here is derived from an EMBL/GenBank/DDBJ whole genome shotgun (WGS) entry which is preliminary data.</text>
</comment>
<name>A0A3E5FSH6_9FIRM</name>